<keyword evidence="2" id="KW-1133">Transmembrane helix</keyword>
<feature type="transmembrane region" description="Helical" evidence="2">
    <location>
        <begin position="238"/>
        <end position="258"/>
    </location>
</feature>
<evidence type="ECO:0000313" key="4">
    <source>
        <dbReference type="EMBL" id="SBW22307.1"/>
    </source>
</evidence>
<evidence type="ECO:0000259" key="3">
    <source>
        <dbReference type="Pfam" id="PF01757"/>
    </source>
</evidence>
<feature type="transmembrane region" description="Helical" evidence="2">
    <location>
        <begin position="183"/>
        <end position="202"/>
    </location>
</feature>
<dbReference type="InterPro" id="IPR002656">
    <property type="entry name" value="Acyl_transf_3_dom"/>
</dbReference>
<keyword evidence="5" id="KW-1185">Reference proteome</keyword>
<feature type="transmembrane region" description="Helical" evidence="2">
    <location>
        <begin position="34"/>
        <end position="53"/>
    </location>
</feature>
<dbReference type="Pfam" id="PF01757">
    <property type="entry name" value="Acyl_transf_3"/>
    <property type="match status" value="1"/>
</dbReference>
<feature type="transmembrane region" description="Helical" evidence="2">
    <location>
        <begin position="65"/>
        <end position="82"/>
    </location>
</feature>
<organism evidence="4 5">
    <name type="scientific">Candidatus Protofrankia californiensis</name>
    <dbReference type="NCBI Taxonomy" id="1839754"/>
    <lineage>
        <taxon>Bacteria</taxon>
        <taxon>Bacillati</taxon>
        <taxon>Actinomycetota</taxon>
        <taxon>Actinomycetes</taxon>
        <taxon>Frankiales</taxon>
        <taxon>Frankiaceae</taxon>
        <taxon>Protofrankia</taxon>
    </lineage>
</organism>
<keyword evidence="2" id="KW-0812">Transmembrane</keyword>
<dbReference type="AlphaFoldDB" id="A0A1C3NXN9"/>
<evidence type="ECO:0000256" key="1">
    <source>
        <dbReference type="SAM" id="MobiDB-lite"/>
    </source>
</evidence>
<evidence type="ECO:0000313" key="5">
    <source>
        <dbReference type="Proteomes" id="UP000199013"/>
    </source>
</evidence>
<feature type="transmembrane region" description="Helical" evidence="2">
    <location>
        <begin position="207"/>
        <end position="226"/>
    </location>
</feature>
<keyword evidence="2" id="KW-0472">Membrane</keyword>
<gene>
    <name evidence="4" type="ORF">FDG2_2443</name>
</gene>
<reference evidence="5" key="1">
    <citation type="submission" date="2016-02" db="EMBL/GenBank/DDBJ databases">
        <authorList>
            <person name="Wibberg D."/>
        </authorList>
    </citation>
    <scope>NUCLEOTIDE SEQUENCE [LARGE SCALE GENOMIC DNA]</scope>
</reference>
<dbReference type="Proteomes" id="UP000199013">
    <property type="component" value="Unassembled WGS sequence"/>
</dbReference>
<dbReference type="GO" id="GO:0016747">
    <property type="term" value="F:acyltransferase activity, transferring groups other than amino-acyl groups"/>
    <property type="evidence" value="ECO:0007669"/>
    <property type="project" value="InterPro"/>
</dbReference>
<name>A0A1C3NXN9_9ACTN</name>
<proteinExistence type="predicted"/>
<feature type="transmembrane region" description="Helical" evidence="2">
    <location>
        <begin position="341"/>
        <end position="362"/>
    </location>
</feature>
<feature type="transmembrane region" description="Helical" evidence="2">
    <location>
        <begin position="288"/>
        <end position="306"/>
    </location>
</feature>
<feature type="region of interest" description="Disordered" evidence="1">
    <location>
        <begin position="405"/>
        <end position="433"/>
    </location>
</feature>
<feature type="region of interest" description="Disordered" evidence="1">
    <location>
        <begin position="1"/>
        <end position="23"/>
    </location>
</feature>
<evidence type="ECO:0000256" key="2">
    <source>
        <dbReference type="SAM" id="Phobius"/>
    </source>
</evidence>
<protein>
    <submittedName>
        <fullName evidence="4">O-acetyl-transferase</fullName>
    </submittedName>
</protein>
<sequence length="433" mass="47272">MSNHTMPGPRPSTRSHRPQKPTIRTAFSPENSLNFLRLVFAALVMIGHGWALGQFGLCRLGRYEVSALAVDSFFVISGFLVTRSNVQVGTTARFLWHRFLRIYPAFWVCLVVVAGFFAPLGWLHAHGSLDGFLNAAHGPVQYIVRNSTLHMQFYDVSGTPAGNAPGTAPATDPGSWNGALWSLWWEFLCYLGVAVLGTIGVLRRRRLVVAVLTAAMWSALVVHWLAPDVAGALLGSPFAEGALRLGPLFLCGSLLFLYGDRVPMSGRLAAAAAVAVTGSMFLSEPHLILAPPLAYLCLWLGIRLPFHRIGAKNDLSYGLYIYSSPVQHLLALHGLHRHGVLVYFSAFTVGSVALAAGSWFAVEKHVLKLKHWTPGRPRAARPFFWPTHGARRRVGSHVAPRMAFPRQEDRLGKPVRGTLPETATTEHPGATGT</sequence>
<dbReference type="EMBL" id="FLUV01001028">
    <property type="protein sequence ID" value="SBW22307.1"/>
    <property type="molecule type" value="Genomic_DNA"/>
</dbReference>
<keyword evidence="4" id="KW-0808">Transferase</keyword>
<accession>A0A1C3NXN9</accession>
<feature type="domain" description="Acyltransferase 3" evidence="3">
    <location>
        <begin position="31"/>
        <end position="355"/>
    </location>
</feature>
<feature type="transmembrane region" description="Helical" evidence="2">
    <location>
        <begin position="102"/>
        <end position="123"/>
    </location>
</feature>